<comment type="similarity">
    <text evidence="1 5">Belongs to the universal ribosomal protein uL29 family.</text>
</comment>
<keyword evidence="7" id="KW-1185">Reference proteome</keyword>
<reference evidence="7" key="1">
    <citation type="journal article" date="2019" name="Int. J. Syst. Evol. Microbiol.">
        <title>The Global Catalogue of Microorganisms (GCM) 10K type strain sequencing project: providing services to taxonomists for standard genome sequencing and annotation.</title>
        <authorList>
            <consortium name="The Broad Institute Genomics Platform"/>
            <consortium name="The Broad Institute Genome Sequencing Center for Infectious Disease"/>
            <person name="Wu L."/>
            <person name="Ma J."/>
        </authorList>
    </citation>
    <scope>NUCLEOTIDE SEQUENCE [LARGE SCALE GENOMIC DNA]</scope>
    <source>
        <strain evidence="7">CCUG 59858</strain>
    </source>
</reference>
<evidence type="ECO:0000256" key="5">
    <source>
        <dbReference type="HAMAP-Rule" id="MF_00374"/>
    </source>
</evidence>
<dbReference type="InterPro" id="IPR001854">
    <property type="entry name" value="Ribosomal_uL29"/>
</dbReference>
<gene>
    <name evidence="5 6" type="primary">rpmC</name>
    <name evidence="6" type="ORF">ACFORL_05885</name>
</gene>
<evidence type="ECO:0000256" key="2">
    <source>
        <dbReference type="ARBA" id="ARBA00022980"/>
    </source>
</evidence>
<evidence type="ECO:0000256" key="4">
    <source>
        <dbReference type="ARBA" id="ARBA00035204"/>
    </source>
</evidence>
<proteinExistence type="inferred from homology"/>
<name>A0ABV8CF56_9GAMM</name>
<dbReference type="RefSeq" id="WP_382342047.1">
    <property type="nucleotide sequence ID" value="NZ_JBHSAB010000010.1"/>
</dbReference>
<sequence length="64" mass="7432">MKKNDELRNMSASELNDELLSLRREQFKLRMKRANGTLEKPHLITLIRKAVARVKTIIAEKVGK</sequence>
<dbReference type="InterPro" id="IPR050063">
    <property type="entry name" value="Ribosomal_protein_uL29"/>
</dbReference>
<dbReference type="SUPFAM" id="SSF46561">
    <property type="entry name" value="Ribosomal protein L29 (L29p)"/>
    <property type="match status" value="1"/>
</dbReference>
<protein>
    <recommendedName>
        <fullName evidence="4 5">Large ribosomal subunit protein uL29</fullName>
    </recommendedName>
</protein>
<dbReference type="Pfam" id="PF00831">
    <property type="entry name" value="Ribosomal_L29"/>
    <property type="match status" value="1"/>
</dbReference>
<dbReference type="EMBL" id="JBHSAB010000010">
    <property type="protein sequence ID" value="MFC3908604.1"/>
    <property type="molecule type" value="Genomic_DNA"/>
</dbReference>
<dbReference type="Proteomes" id="UP001595758">
    <property type="component" value="Unassembled WGS sequence"/>
</dbReference>
<dbReference type="InterPro" id="IPR036049">
    <property type="entry name" value="Ribosomal_uL29_sf"/>
</dbReference>
<comment type="caution">
    <text evidence="6">The sequence shown here is derived from an EMBL/GenBank/DDBJ whole genome shotgun (WGS) entry which is preliminary data.</text>
</comment>
<evidence type="ECO:0000313" key="7">
    <source>
        <dbReference type="Proteomes" id="UP001595758"/>
    </source>
</evidence>
<evidence type="ECO:0000256" key="1">
    <source>
        <dbReference type="ARBA" id="ARBA00009254"/>
    </source>
</evidence>
<evidence type="ECO:0000313" key="6">
    <source>
        <dbReference type="EMBL" id="MFC3908604.1"/>
    </source>
</evidence>
<dbReference type="PANTHER" id="PTHR10916:SF0">
    <property type="entry name" value="LARGE RIBOSOMAL SUBUNIT PROTEIN UL29C"/>
    <property type="match status" value="1"/>
</dbReference>
<evidence type="ECO:0000256" key="3">
    <source>
        <dbReference type="ARBA" id="ARBA00023274"/>
    </source>
</evidence>
<dbReference type="PANTHER" id="PTHR10916">
    <property type="entry name" value="60S RIBOSOMAL PROTEIN L35/50S RIBOSOMAL PROTEIN L29"/>
    <property type="match status" value="1"/>
</dbReference>
<dbReference type="CDD" id="cd00427">
    <property type="entry name" value="Ribosomal_L29_HIP"/>
    <property type="match status" value="1"/>
</dbReference>
<dbReference type="Gene3D" id="1.10.287.310">
    <property type="match status" value="1"/>
</dbReference>
<accession>A0ABV8CF56</accession>
<organism evidence="6 7">
    <name type="scientific">Legionella dresdenensis</name>
    <dbReference type="NCBI Taxonomy" id="450200"/>
    <lineage>
        <taxon>Bacteria</taxon>
        <taxon>Pseudomonadati</taxon>
        <taxon>Pseudomonadota</taxon>
        <taxon>Gammaproteobacteria</taxon>
        <taxon>Legionellales</taxon>
        <taxon>Legionellaceae</taxon>
        <taxon>Legionella</taxon>
    </lineage>
</organism>
<dbReference type="GO" id="GO:0005840">
    <property type="term" value="C:ribosome"/>
    <property type="evidence" value="ECO:0007669"/>
    <property type="project" value="UniProtKB-KW"/>
</dbReference>
<dbReference type="HAMAP" id="MF_00374">
    <property type="entry name" value="Ribosomal_uL29"/>
    <property type="match status" value="1"/>
</dbReference>
<dbReference type="NCBIfam" id="TIGR00012">
    <property type="entry name" value="L29"/>
    <property type="match status" value="1"/>
</dbReference>
<keyword evidence="2 5" id="KW-0689">Ribosomal protein</keyword>
<keyword evidence="3 5" id="KW-0687">Ribonucleoprotein</keyword>